<evidence type="ECO:0000313" key="1">
    <source>
        <dbReference type="EMBL" id="QPI14854.1"/>
    </source>
</evidence>
<sequence>MLSQLEEYTSASGVRMYSAAVITGLAYRS</sequence>
<dbReference type="GeneID" id="99978486"/>
<reference evidence="1 2" key="1">
    <citation type="submission" date="2020-09" db="EMBL/GenBank/DDBJ databases">
        <authorList>
            <person name="Makalatia K."/>
            <person name="Wagemans J."/>
        </authorList>
    </citation>
    <scope>NUCLEOTIDE SEQUENCE [LARGE SCALE GENOMIC DNA]</scope>
</reference>
<dbReference type="RefSeq" id="YP_011815785.1">
    <property type="nucleotide sequence ID" value="NC_103212.1"/>
</dbReference>
<dbReference type="EMBL" id="MW006478">
    <property type="protein sequence ID" value="QPI14854.1"/>
    <property type="molecule type" value="Genomic_DNA"/>
</dbReference>
<evidence type="ECO:0000313" key="2">
    <source>
        <dbReference type="Proteomes" id="UP000594446"/>
    </source>
</evidence>
<accession>A0A7S9SRT6</accession>
<gene>
    <name evidence="1" type="ORF">GECvBN3_gp030c</name>
</gene>
<organism evidence="1 2">
    <name type="scientific">Salmonella phage GEC_vB_N3</name>
    <dbReference type="NCBI Taxonomy" id="2777377"/>
    <lineage>
        <taxon>Viruses</taxon>
        <taxon>Duplodnaviria</taxon>
        <taxon>Heunggongvirae</taxon>
        <taxon>Uroviricota</taxon>
        <taxon>Caudoviricetes</taxon>
        <taxon>Demerecviridae</taxon>
        <taxon>Markadamsvirinae</taxon>
        <taxon>Epseptimavirus</taxon>
        <taxon>Epseptimavirus N3</taxon>
    </lineage>
</organism>
<protein>
    <submittedName>
        <fullName evidence="1">Uncharacterized protein</fullName>
    </submittedName>
</protein>
<proteinExistence type="predicted"/>
<name>A0A7S9SRT6_9CAUD</name>
<dbReference type="Proteomes" id="UP000594446">
    <property type="component" value="Segment"/>
</dbReference>
<keyword evidence="2" id="KW-1185">Reference proteome</keyword>